<reference evidence="3" key="2">
    <citation type="submission" date="2021-03" db="EMBL/GenBank/DDBJ databases">
        <authorList>
            <person name="Jaffe A."/>
        </authorList>
    </citation>
    <scope>NUCLEOTIDE SEQUENCE</scope>
    <source>
        <strain evidence="3">RIFCSPLOWO2_01_FULL_58_19</strain>
    </source>
</reference>
<accession>A0A7J4JNM9</accession>
<feature type="compositionally biased region" description="Basic residues" evidence="1">
    <location>
        <begin position="162"/>
        <end position="177"/>
    </location>
</feature>
<feature type="region of interest" description="Disordered" evidence="1">
    <location>
        <begin position="152"/>
        <end position="177"/>
    </location>
</feature>
<name>A0A7J4JNM9_9ARCH</name>
<sequence length="177" mass="19300">MDESKPVLRVVRGGAGIAWLGHRIRVRIGRSVGGTVPVLAAAFVGRQEVAALEGTIVGGGTTASYSRIMPAEGIEAAAGLRAIGVLVPSVEMVLRKHGVEKVLARTHARFARFMREMGYPGKAIGCTTQWDIDKNIKEKAPELPHALQLKARRKMPVFQRPAPRRKNPGRAIGRRRR</sequence>
<evidence type="ECO:0000313" key="4">
    <source>
        <dbReference type="Proteomes" id="UP000564964"/>
    </source>
</evidence>
<dbReference type="EMBL" id="JAGVWE010000003">
    <property type="protein sequence ID" value="MBS3063010.1"/>
    <property type="molecule type" value="Genomic_DNA"/>
</dbReference>
<evidence type="ECO:0000313" key="3">
    <source>
        <dbReference type="EMBL" id="MBS3063010.1"/>
    </source>
</evidence>
<dbReference type="Proteomes" id="UP000564964">
    <property type="component" value="Unassembled WGS sequence"/>
</dbReference>
<dbReference type="AlphaFoldDB" id="A0A7J4JNM9"/>
<gene>
    <name evidence="2" type="ORF">HA252_05460</name>
    <name evidence="3" type="ORF">J4203_04005</name>
</gene>
<dbReference type="Proteomes" id="UP000678237">
    <property type="component" value="Unassembled WGS sequence"/>
</dbReference>
<protein>
    <submittedName>
        <fullName evidence="2">Uncharacterized protein</fullName>
    </submittedName>
</protein>
<evidence type="ECO:0000256" key="1">
    <source>
        <dbReference type="SAM" id="MobiDB-lite"/>
    </source>
</evidence>
<reference evidence="3" key="3">
    <citation type="submission" date="2021-05" db="EMBL/GenBank/DDBJ databases">
        <title>Protein family content uncovers lineage relationships and bacterial pathway maintenance mechanisms in DPANN archaea.</title>
        <authorList>
            <person name="Castelle C.J."/>
            <person name="Meheust R."/>
            <person name="Jaffe A.L."/>
            <person name="Seitz K."/>
            <person name="Gong X."/>
            <person name="Baker B.J."/>
            <person name="Banfield J.F."/>
        </authorList>
    </citation>
    <scope>NUCLEOTIDE SEQUENCE</scope>
    <source>
        <strain evidence="3">RIFCSPLOWO2_01_FULL_58_19</strain>
    </source>
</reference>
<proteinExistence type="predicted"/>
<evidence type="ECO:0000313" key="2">
    <source>
        <dbReference type="EMBL" id="HIH16826.1"/>
    </source>
</evidence>
<dbReference type="EMBL" id="DUGH01000128">
    <property type="protein sequence ID" value="HIH16826.1"/>
    <property type="molecule type" value="Genomic_DNA"/>
</dbReference>
<comment type="caution">
    <text evidence="2">The sequence shown here is derived from an EMBL/GenBank/DDBJ whole genome shotgun (WGS) entry which is preliminary data.</text>
</comment>
<reference evidence="4" key="1">
    <citation type="journal article" date="2020" name="bioRxiv">
        <title>A rank-normalized archaeal taxonomy based on genome phylogeny resolves widespread incomplete and uneven classifications.</title>
        <authorList>
            <person name="Rinke C."/>
            <person name="Chuvochina M."/>
            <person name="Mussig A.J."/>
            <person name="Chaumeil P.-A."/>
            <person name="Waite D.W."/>
            <person name="Whitman W.B."/>
            <person name="Parks D.H."/>
            <person name="Hugenholtz P."/>
        </authorList>
    </citation>
    <scope>NUCLEOTIDE SEQUENCE [LARGE SCALE GENOMIC DNA]</scope>
</reference>
<organism evidence="2 4">
    <name type="scientific">Candidatus Iainarchaeum sp</name>
    <dbReference type="NCBI Taxonomy" id="3101447"/>
    <lineage>
        <taxon>Archaea</taxon>
        <taxon>Candidatus Iainarchaeota</taxon>
        <taxon>Candidatus Iainarchaeia</taxon>
        <taxon>Candidatus Iainarchaeales</taxon>
        <taxon>Candidatus Iainarchaeaceae</taxon>
        <taxon>Candidatus Iainarchaeum</taxon>
    </lineage>
</organism>